<dbReference type="InterPro" id="IPR011335">
    <property type="entry name" value="Restrct_endonuc-II-like"/>
</dbReference>
<dbReference type="AlphaFoldDB" id="A0A369XRJ8"/>
<feature type="region of interest" description="Disordered" evidence="11">
    <location>
        <begin position="1208"/>
        <end position="1227"/>
    </location>
</feature>
<keyword evidence="3 10" id="KW-0227">DNA damage</keyword>
<dbReference type="InterPro" id="IPR013986">
    <property type="entry name" value="DExx_box_DNA_helicase_dom_sf"/>
</dbReference>
<evidence type="ECO:0000256" key="1">
    <source>
        <dbReference type="ARBA" id="ARBA00022722"/>
    </source>
</evidence>
<keyword evidence="8 10" id="KW-0238">DNA-binding</keyword>
<sequence>MLVHGNQPEMLRDLVVEWMRRYPLAPLENEIILVQSNGIAQWLKLALAADAKDGDRDGDADGDADDDEPAEHGGCGIAAALEISLPARFLWQVYRAVLGRQAVPENSPFDKGRLLWRLMRLLPQVMGAPEYAPLLGFLAADSDRRKRFQLAERLADLFDQYQVYRADWLAAWAAGDDVLIDARGQQTPLADEQRWQAALWRALLADVEVHVDRGTGGQGEGREGHSNAGRAAVHEAFLARAGNWPPGEAPAGLPRRVMVFGISSLPRQSLEVLAALGRWTQVLMCVHNPCEHYWADIVADRDLLRRVQARQQRRQGAPMEISEELLHLHAQPLLAAWGKQGRDFIGLLDEHDDEQARARARSQFLAIEQRIDLFKAFGGETLLQQLQDDILELRPVHETIDRWPAVDPARDASIRFHVAHSAQREVEILHDQLLAACNADASLRPRDIIVMVPDIDTYAPHIQAVFGLLEASDPRYLPFSVADQGQRHCDPLVNALEKLLDLPQSRLAVSDLLDLLDVPALRQRFAIAEDELPQLQRWIHGANIRWGLHAEQRASLDLPRQADAAAANTWLFGLRRMLLGYAVGADAAAWRDIEPYDEIGGIDAALLGPLVQLLDTLEASWRMLREPATVAGWCLRLRQLMADFFATDEGGSGGRNASSSSSGDSDDAYTLLQLDIALERWQEACDEAALVETLPLSVVGEYWLSRLDEGSLSQRFFGGVVTFATLMPMRAIPFRRVCLLGMNDGDYPRSRIPMDFDLMVHDYRPGDRSRREDDRYLFLEALLSARESLHISWVGRSINDNSERPPSVLVGQLRDHLAAGWRLAEDANKAAAAGARTSPSTTLLDALTVEHRLQPFSADYFPPQPEASTLFTYSREWRPDAAAGERLPASDALLSPLLREEPLSLQDLGDFLKQPVRAFFRQRLKVSFERDDPLSEDQEPFDLDGLGRWQLQDELIRAQAVALEQGEDLVVAREARLASIQRRGDLPAGGFGEALADDLLAPMDELFTRYQAALARWPLVVEGEEEIRFQARVEGQELELADWLGGIRSDGAGQRGRVVLESSDLVKDGHYRSERLIRHWVRHLALQLAGGPLTTLVLSKVGDVELAAVEAAQAAAHLSVLLAAWHRGMREPLPLAARSAFDFLKGGSDAAGKTYAGAFRPAGEVESDPYLRRAYPDFAALTASGEFFVLAELLLRPLLEAIPAKAKSEAANSERAAKADKTAGATA</sequence>
<dbReference type="Gene3D" id="1.10.10.160">
    <property type="match status" value="1"/>
</dbReference>
<dbReference type="GO" id="GO:0000724">
    <property type="term" value="P:double-strand break repair via homologous recombination"/>
    <property type="evidence" value="ECO:0007669"/>
    <property type="project" value="UniProtKB-UniRule"/>
</dbReference>
<evidence type="ECO:0000256" key="11">
    <source>
        <dbReference type="SAM" id="MobiDB-lite"/>
    </source>
</evidence>
<evidence type="ECO:0000256" key="8">
    <source>
        <dbReference type="ARBA" id="ARBA00023125"/>
    </source>
</evidence>
<reference evidence="13 14" key="1">
    <citation type="submission" date="2018-05" db="EMBL/GenBank/DDBJ databases">
        <title>Integrated omic analyses show evidence that a Ca. Accumulibacter phosphatis strain performs denitrification under micro-aerobic conditions.</title>
        <authorList>
            <person name="Camejo P.Y."/>
            <person name="Katherine M.D."/>
            <person name="Daniel N.R."/>
        </authorList>
    </citation>
    <scope>NUCLEOTIDE SEQUENCE [LARGE SCALE GENOMIC DNA]</scope>
    <source>
        <strain evidence="13">UW-LDO-IC</strain>
    </source>
</reference>
<evidence type="ECO:0000256" key="6">
    <source>
        <dbReference type="ARBA" id="ARBA00022839"/>
    </source>
</evidence>
<dbReference type="InterPro" id="IPR027417">
    <property type="entry name" value="P-loop_NTPase"/>
</dbReference>
<comment type="function">
    <text evidence="10">A helicase/nuclease that prepares dsDNA breaks (DSB) for recombinational DNA repair. Binds to DSBs and unwinds DNA via a highly rapid and processive ATP-dependent bidirectional helicase activity. Unwinds dsDNA until it encounters a Chi (crossover hotspot instigator) sequence from the 3' direction. Cuts ssDNA a few nucleotides 3' to the Chi site. The properties and activities of the enzyme are changed at Chi. The Chi-altered holoenzyme produces a long 3'-ssDNA overhang and facilitates RecA-binding to the ssDNA for homologous DNA recombination and repair. Holoenzyme degrades any linearized DNA that is unable to undergo homologous recombination. In the holoenzyme this subunit recognizes the wild-type Chi sequence, and when added to isolated RecB increases its ATP-dependent helicase processivity.</text>
</comment>
<dbReference type="PANTHER" id="PTHR30591:SF1">
    <property type="entry name" value="RECBCD ENZYME SUBUNIT RECC"/>
    <property type="match status" value="1"/>
</dbReference>
<evidence type="ECO:0000313" key="14">
    <source>
        <dbReference type="Proteomes" id="UP000253831"/>
    </source>
</evidence>
<keyword evidence="7 10" id="KW-0067">ATP-binding</keyword>
<keyword evidence="2 10" id="KW-0547">Nucleotide-binding</keyword>
<keyword evidence="5 10" id="KW-0347">Helicase</keyword>
<protein>
    <recommendedName>
        <fullName evidence="10">RecBCD enzyme subunit RecC</fullName>
    </recommendedName>
    <alternativeName>
        <fullName evidence="10">Exonuclease V subunit RecC</fullName>
        <shortName evidence="10">ExoV subunit RecC</shortName>
    </alternativeName>
    <alternativeName>
        <fullName evidence="10">Helicase/nuclease RecBCD subunit RecC</fullName>
    </alternativeName>
</protein>
<dbReference type="Pfam" id="PF04257">
    <property type="entry name" value="Exonuc_V_gamma"/>
    <property type="match status" value="1"/>
</dbReference>
<comment type="similarity">
    <text evidence="10">Belongs to the RecC family.</text>
</comment>
<dbReference type="GO" id="GO:0009338">
    <property type="term" value="C:exodeoxyribonuclease V complex"/>
    <property type="evidence" value="ECO:0007669"/>
    <property type="project" value="InterPro"/>
</dbReference>
<gene>
    <name evidence="10 13" type="primary">recC</name>
    <name evidence="13" type="ORF">DVS81_13570</name>
</gene>
<dbReference type="HAMAP" id="MF_01486">
    <property type="entry name" value="RecC"/>
    <property type="match status" value="1"/>
</dbReference>
<keyword evidence="6 10" id="KW-0269">Exonuclease</keyword>
<keyword evidence="9 10" id="KW-0234">DNA repair</keyword>
<evidence type="ECO:0000259" key="12">
    <source>
        <dbReference type="Pfam" id="PF17946"/>
    </source>
</evidence>
<dbReference type="GO" id="GO:0003678">
    <property type="term" value="F:DNA helicase activity"/>
    <property type="evidence" value="ECO:0007669"/>
    <property type="project" value="UniProtKB-UniRule"/>
</dbReference>
<evidence type="ECO:0000256" key="3">
    <source>
        <dbReference type="ARBA" id="ARBA00022763"/>
    </source>
</evidence>
<name>A0A369XRJ8_9PROT</name>
<dbReference type="PANTHER" id="PTHR30591">
    <property type="entry name" value="RECBCD ENZYME SUBUNIT RECC"/>
    <property type="match status" value="1"/>
</dbReference>
<dbReference type="Gene3D" id="3.40.50.300">
    <property type="entry name" value="P-loop containing nucleotide triphosphate hydrolases"/>
    <property type="match status" value="2"/>
</dbReference>
<evidence type="ECO:0000256" key="2">
    <source>
        <dbReference type="ARBA" id="ARBA00022741"/>
    </source>
</evidence>
<dbReference type="SUPFAM" id="SSF52540">
    <property type="entry name" value="P-loop containing nucleoside triphosphate hydrolases"/>
    <property type="match status" value="2"/>
</dbReference>
<dbReference type="GO" id="GO:0003677">
    <property type="term" value="F:DNA binding"/>
    <property type="evidence" value="ECO:0007669"/>
    <property type="project" value="UniProtKB-UniRule"/>
</dbReference>
<dbReference type="PIRSF" id="PIRSF000980">
    <property type="entry name" value="RecC"/>
    <property type="match status" value="1"/>
</dbReference>
<dbReference type="Proteomes" id="UP000253831">
    <property type="component" value="Unassembled WGS sequence"/>
</dbReference>
<dbReference type="InterPro" id="IPR006697">
    <property type="entry name" value="RecC"/>
</dbReference>
<evidence type="ECO:0000313" key="13">
    <source>
        <dbReference type="EMBL" id="RDE50018.1"/>
    </source>
</evidence>
<dbReference type="EMBL" id="QPGA01000028">
    <property type="protein sequence ID" value="RDE50018.1"/>
    <property type="molecule type" value="Genomic_DNA"/>
</dbReference>
<proteinExistence type="inferred from homology"/>
<comment type="subunit">
    <text evidence="10">Heterotrimer of RecB, RecC and RecD. All subunits contribute to DNA-binding.</text>
</comment>
<dbReference type="GO" id="GO:0008854">
    <property type="term" value="F:exodeoxyribonuclease V activity"/>
    <property type="evidence" value="ECO:0007669"/>
    <property type="project" value="InterPro"/>
</dbReference>
<accession>A0A369XRJ8</accession>
<evidence type="ECO:0000256" key="4">
    <source>
        <dbReference type="ARBA" id="ARBA00022801"/>
    </source>
</evidence>
<dbReference type="SUPFAM" id="SSF52980">
    <property type="entry name" value="Restriction endonuclease-like"/>
    <property type="match status" value="1"/>
</dbReference>
<keyword evidence="4 10" id="KW-0378">Hydrolase</keyword>
<comment type="miscellaneous">
    <text evidence="10">In the RecBCD complex, RecB has a slow 3'-5' helicase, an exonuclease activity and loads RecA onto ssDNA, RecD has a fast 5'-3' helicase activity, while RecC stimulates the ATPase and processivity of the RecB helicase and contributes to recognition of the Chi site.</text>
</comment>
<evidence type="ECO:0000256" key="5">
    <source>
        <dbReference type="ARBA" id="ARBA00022806"/>
    </source>
</evidence>
<comment type="caution">
    <text evidence="13">The sequence shown here is derived from an EMBL/GenBank/DDBJ whole genome shotgun (WGS) entry which is preliminary data.</text>
</comment>
<organism evidence="13 14">
    <name type="scientific">Candidatus Accumulibacter meliphilus</name>
    <dbReference type="NCBI Taxonomy" id="2211374"/>
    <lineage>
        <taxon>Bacteria</taxon>
        <taxon>Pseudomonadati</taxon>
        <taxon>Pseudomonadota</taxon>
        <taxon>Betaproteobacteria</taxon>
        <taxon>Candidatus Accumulibacter</taxon>
    </lineage>
</organism>
<dbReference type="NCBIfam" id="TIGR01450">
    <property type="entry name" value="recC"/>
    <property type="match status" value="1"/>
</dbReference>
<evidence type="ECO:0000256" key="9">
    <source>
        <dbReference type="ARBA" id="ARBA00023204"/>
    </source>
</evidence>
<dbReference type="InterPro" id="IPR041500">
    <property type="entry name" value="RecC_C"/>
</dbReference>
<feature type="domain" description="RecC C-terminal" evidence="12">
    <location>
        <begin position="901"/>
        <end position="1145"/>
    </location>
</feature>
<dbReference type="Gene3D" id="1.10.10.990">
    <property type="match status" value="1"/>
</dbReference>
<keyword evidence="1 10" id="KW-0540">Nuclease</keyword>
<evidence type="ECO:0000256" key="10">
    <source>
        <dbReference type="HAMAP-Rule" id="MF_01486"/>
    </source>
</evidence>
<evidence type="ECO:0000256" key="7">
    <source>
        <dbReference type="ARBA" id="ARBA00022840"/>
    </source>
</evidence>
<dbReference type="Gene3D" id="3.40.50.10930">
    <property type="match status" value="1"/>
</dbReference>
<dbReference type="GO" id="GO:0005524">
    <property type="term" value="F:ATP binding"/>
    <property type="evidence" value="ECO:0007669"/>
    <property type="project" value="UniProtKB-UniRule"/>
</dbReference>
<dbReference type="Pfam" id="PF17946">
    <property type="entry name" value="RecC_C"/>
    <property type="match status" value="1"/>
</dbReference>